<dbReference type="InterPro" id="IPR018523">
    <property type="entry name" value="Isocitrate_lyase_ph_CS"/>
</dbReference>
<dbReference type="GO" id="GO:0019629">
    <property type="term" value="P:propionate catabolic process, 2-methylcitrate cycle"/>
    <property type="evidence" value="ECO:0007669"/>
    <property type="project" value="InterPro"/>
</dbReference>
<protein>
    <submittedName>
        <fullName evidence="7">2-methylisocitrate lyase</fullName>
    </submittedName>
</protein>
<dbReference type="AlphaFoldDB" id="A0A5B8MPI1"/>
<dbReference type="EMBL" id="HBHL01000931">
    <property type="protein sequence ID" value="CAD9711733.1"/>
    <property type="molecule type" value="Transcribed_RNA"/>
</dbReference>
<dbReference type="OrthoDB" id="429143at2759"/>
<evidence type="ECO:0000256" key="1">
    <source>
        <dbReference type="ARBA" id="ARBA00001946"/>
    </source>
</evidence>
<name>A0A5B8MPI1_9CHLO</name>
<accession>A0A5B8MPI1</accession>
<comment type="cofactor">
    <cofactor evidence="1">
        <name>Mg(2+)</name>
        <dbReference type="ChEBI" id="CHEBI:18420"/>
    </cofactor>
</comment>
<dbReference type="EMBL" id="CP031038">
    <property type="protein sequence ID" value="QDZ21505.1"/>
    <property type="molecule type" value="Genomic_DNA"/>
</dbReference>
<reference evidence="6" key="2">
    <citation type="submission" date="2021-01" db="EMBL/GenBank/DDBJ databases">
        <authorList>
            <person name="Corre E."/>
            <person name="Pelletier E."/>
            <person name="Niang G."/>
            <person name="Scheremetjew M."/>
            <person name="Finn R."/>
            <person name="Kale V."/>
            <person name="Holt S."/>
            <person name="Cochrane G."/>
            <person name="Meng A."/>
            <person name="Brown T."/>
            <person name="Cohen L."/>
        </authorList>
    </citation>
    <scope>NUCLEOTIDE SEQUENCE</scope>
    <source>
        <strain evidence="6">CCMP1205</strain>
    </source>
</reference>
<proteinExistence type="inferred from homology"/>
<evidence type="ECO:0000256" key="4">
    <source>
        <dbReference type="ARBA" id="ARBA00022842"/>
    </source>
</evidence>
<comment type="similarity">
    <text evidence="2">Belongs to the isocitrate lyase/PEP mutase superfamily. Methylisocitrate lyase family.</text>
</comment>
<dbReference type="STRING" id="1764295.A0A5B8MPI1"/>
<sequence>MNVAKLTRGLGMIGRTKVGTTAWIQWKTTGCRAVATSATSNMSPGQRLRKLVEEAAATKNPLQIVGAINAYSALMAEKKGHKALYLSGGGVALSSLGVPDLGITTLDDVLVDARRITRACPDTPLLVDIDTGFGSTIFNVGRTIEDMEAIGVAGVHMEDQVVAKRCGHRPNKQIVSTQEMIHRITAAVDARRDPNFFIMARTDALASEGLEAAVERCKQYVEAGADALFVEAVTELSQYEAVAKALPGVPLLANLTEFGKTPLWGLDELAKVNVDIALYPLSAFRAMSKAADIVFETLHKEGSCVPCMETLHTREDTYAVIDYHKHEQMLDKFQSE</sequence>
<dbReference type="GO" id="GO:0046872">
    <property type="term" value="F:metal ion binding"/>
    <property type="evidence" value="ECO:0007669"/>
    <property type="project" value="UniProtKB-KW"/>
</dbReference>
<dbReference type="Pfam" id="PF13714">
    <property type="entry name" value="PEP_mutase"/>
    <property type="match status" value="1"/>
</dbReference>
<evidence type="ECO:0000313" key="7">
    <source>
        <dbReference type="EMBL" id="QDZ21505.1"/>
    </source>
</evidence>
<dbReference type="InterPro" id="IPR039556">
    <property type="entry name" value="ICL/PEPM"/>
</dbReference>
<dbReference type="FunFam" id="3.20.20.60:FF:000009">
    <property type="entry name" value="2-methylisocitrate lyase"/>
    <property type="match status" value="1"/>
</dbReference>
<dbReference type="Gene3D" id="3.20.20.60">
    <property type="entry name" value="Phosphoenolpyruvate-binding domains"/>
    <property type="match status" value="1"/>
</dbReference>
<reference evidence="7 8" key="1">
    <citation type="submission" date="2018-07" db="EMBL/GenBank/DDBJ databases">
        <title>The complete nuclear genome of the prasinophyte Chloropicon primus (CCMP1205).</title>
        <authorList>
            <person name="Pombert J.-F."/>
            <person name="Otis C."/>
            <person name="Turmel M."/>
            <person name="Lemieux C."/>
        </authorList>
    </citation>
    <scope>NUCLEOTIDE SEQUENCE [LARGE SCALE GENOMIC DNA]</scope>
    <source>
        <strain evidence="7 8">CCMP1205</strain>
    </source>
</reference>
<keyword evidence="8" id="KW-1185">Reference proteome</keyword>
<gene>
    <name evidence="7" type="ORF">A3770_05p40230</name>
    <name evidence="6" type="ORF">CPRI1469_LOCUS573</name>
</gene>
<keyword evidence="3" id="KW-0479">Metal-binding</keyword>
<evidence type="ECO:0000313" key="6">
    <source>
        <dbReference type="EMBL" id="CAD9711733.1"/>
    </source>
</evidence>
<dbReference type="CDD" id="cd00377">
    <property type="entry name" value="ICL_PEPM"/>
    <property type="match status" value="1"/>
</dbReference>
<dbReference type="GO" id="GO:0046421">
    <property type="term" value="F:methylisocitrate lyase activity"/>
    <property type="evidence" value="ECO:0007669"/>
    <property type="project" value="InterPro"/>
</dbReference>
<keyword evidence="4" id="KW-0460">Magnesium</keyword>
<dbReference type="InterPro" id="IPR040442">
    <property type="entry name" value="Pyrv_kinase-like_dom_sf"/>
</dbReference>
<organism evidence="7 8">
    <name type="scientific">Chloropicon primus</name>
    <dbReference type="NCBI Taxonomy" id="1764295"/>
    <lineage>
        <taxon>Eukaryota</taxon>
        <taxon>Viridiplantae</taxon>
        <taxon>Chlorophyta</taxon>
        <taxon>Chloropicophyceae</taxon>
        <taxon>Chloropicales</taxon>
        <taxon>Chloropicaceae</taxon>
        <taxon>Chloropicon</taxon>
    </lineage>
</organism>
<evidence type="ECO:0000256" key="2">
    <source>
        <dbReference type="ARBA" id="ARBA00009282"/>
    </source>
</evidence>
<dbReference type="PANTHER" id="PTHR42905:SF5">
    <property type="entry name" value="CARBOXYVINYL-CARBOXYPHOSPHONATE PHOSPHORYLMUTASE, CHLOROPLASTIC"/>
    <property type="match status" value="1"/>
</dbReference>
<keyword evidence="5 7" id="KW-0456">Lyase</keyword>
<dbReference type="InterPro" id="IPR015813">
    <property type="entry name" value="Pyrv/PenolPyrv_kinase-like_dom"/>
</dbReference>
<dbReference type="InterPro" id="IPR012695">
    <property type="entry name" value="PrpB"/>
</dbReference>
<dbReference type="NCBIfam" id="NF008455">
    <property type="entry name" value="PRK11320.1"/>
    <property type="match status" value="1"/>
</dbReference>
<dbReference type="SUPFAM" id="SSF51621">
    <property type="entry name" value="Phosphoenolpyruvate/pyruvate domain"/>
    <property type="match status" value="1"/>
</dbReference>
<dbReference type="NCBIfam" id="TIGR02317">
    <property type="entry name" value="prpB"/>
    <property type="match status" value="1"/>
</dbReference>
<dbReference type="PANTHER" id="PTHR42905">
    <property type="entry name" value="PHOSPHOENOLPYRUVATE CARBOXYLASE"/>
    <property type="match status" value="1"/>
</dbReference>
<evidence type="ECO:0000256" key="3">
    <source>
        <dbReference type="ARBA" id="ARBA00022723"/>
    </source>
</evidence>
<dbReference type="PROSITE" id="PS00161">
    <property type="entry name" value="ISOCITRATE_LYASE"/>
    <property type="match status" value="1"/>
</dbReference>
<evidence type="ECO:0000313" key="8">
    <source>
        <dbReference type="Proteomes" id="UP000316726"/>
    </source>
</evidence>
<evidence type="ECO:0000256" key="5">
    <source>
        <dbReference type="ARBA" id="ARBA00023239"/>
    </source>
</evidence>
<dbReference type="Proteomes" id="UP000316726">
    <property type="component" value="Chromosome 5"/>
</dbReference>